<comment type="subcellular location">
    <subcellularLocation>
        <location evidence="1">Cell membrane</location>
        <topology evidence="1">Multi-pass membrane protein</topology>
    </subcellularLocation>
</comment>
<keyword evidence="4 6" id="KW-1133">Transmembrane helix</keyword>
<evidence type="ECO:0000256" key="6">
    <source>
        <dbReference type="SAM" id="Phobius"/>
    </source>
</evidence>
<evidence type="ECO:0000313" key="8">
    <source>
        <dbReference type="EMBL" id="MEG3437505.1"/>
    </source>
</evidence>
<dbReference type="EMBL" id="JBAFSM010000016">
    <property type="protein sequence ID" value="MEG3437505.1"/>
    <property type="molecule type" value="Genomic_DNA"/>
</dbReference>
<dbReference type="InterPro" id="IPR003807">
    <property type="entry name" value="DUF202"/>
</dbReference>
<organism evidence="8 9">
    <name type="scientific">Pannus brasiliensis CCIBt3594</name>
    <dbReference type="NCBI Taxonomy" id="1427578"/>
    <lineage>
        <taxon>Bacteria</taxon>
        <taxon>Bacillati</taxon>
        <taxon>Cyanobacteriota</taxon>
        <taxon>Cyanophyceae</taxon>
        <taxon>Oscillatoriophycideae</taxon>
        <taxon>Chroococcales</taxon>
        <taxon>Microcystaceae</taxon>
        <taxon>Pannus</taxon>
    </lineage>
</organism>
<dbReference type="PANTHER" id="PTHR34187:SF2">
    <property type="entry name" value="DUF202 DOMAIN-CONTAINING PROTEIN"/>
    <property type="match status" value="1"/>
</dbReference>
<feature type="transmembrane region" description="Helical" evidence="6">
    <location>
        <begin position="61"/>
        <end position="85"/>
    </location>
</feature>
<dbReference type="AlphaFoldDB" id="A0AAW9QI77"/>
<comment type="caution">
    <text evidence="8">The sequence shown here is derived from an EMBL/GenBank/DDBJ whole genome shotgun (WGS) entry which is preliminary data.</text>
</comment>
<keyword evidence="3 6" id="KW-0812">Transmembrane</keyword>
<feature type="transmembrane region" description="Helical" evidence="6">
    <location>
        <begin position="32"/>
        <end position="49"/>
    </location>
</feature>
<reference evidence="8 9" key="1">
    <citation type="submission" date="2024-01" db="EMBL/GenBank/DDBJ databases">
        <title>Genomic insights into the taxonomy and metabolism of the cyanobacterium Pannus brasiliensis CCIBt3594.</title>
        <authorList>
            <person name="Machado M."/>
            <person name="Botero N.B."/>
            <person name="Andreote A.P.D."/>
            <person name="Feitosa A.M.T."/>
            <person name="Popin R."/>
            <person name="Sivonen K."/>
            <person name="Fiore M.F."/>
        </authorList>
    </citation>
    <scope>NUCLEOTIDE SEQUENCE [LARGE SCALE GENOMIC DNA]</scope>
    <source>
        <strain evidence="8 9">CCIBt3594</strain>
    </source>
</reference>
<dbReference type="RefSeq" id="WP_332864985.1">
    <property type="nucleotide sequence ID" value="NZ_JBAFSM010000016.1"/>
</dbReference>
<keyword evidence="9" id="KW-1185">Reference proteome</keyword>
<name>A0AAW9QI77_9CHRO</name>
<evidence type="ECO:0000256" key="5">
    <source>
        <dbReference type="ARBA" id="ARBA00023136"/>
    </source>
</evidence>
<gene>
    <name evidence="8" type="ORF">V0288_10275</name>
</gene>
<evidence type="ECO:0000259" key="7">
    <source>
        <dbReference type="Pfam" id="PF02656"/>
    </source>
</evidence>
<dbReference type="GO" id="GO:0005886">
    <property type="term" value="C:plasma membrane"/>
    <property type="evidence" value="ECO:0007669"/>
    <property type="project" value="UniProtKB-SubCell"/>
</dbReference>
<dbReference type="Pfam" id="PF02656">
    <property type="entry name" value="DUF202"/>
    <property type="match status" value="1"/>
</dbReference>
<keyword evidence="2" id="KW-1003">Cell membrane</keyword>
<evidence type="ECO:0000256" key="1">
    <source>
        <dbReference type="ARBA" id="ARBA00004651"/>
    </source>
</evidence>
<accession>A0AAW9QI77</accession>
<dbReference type="InterPro" id="IPR052053">
    <property type="entry name" value="IM_YidH-like"/>
</dbReference>
<evidence type="ECO:0000313" key="9">
    <source>
        <dbReference type="Proteomes" id="UP001328733"/>
    </source>
</evidence>
<proteinExistence type="predicted"/>
<feature type="transmembrane region" description="Helical" evidence="6">
    <location>
        <begin position="97"/>
        <end position="120"/>
    </location>
</feature>
<sequence length="134" mass="15012">MLFLSREKNNRKKFNADRWRDHSANERTYQSWMRGSIALMGFGMVILRLRSGSVPVVNLGWILGFLFAIVGLVTVVIATGNYFRVRRAIDTDTYEPAGVWIIYFSLAIACLGAGILYFVAINPDIGGLETVGFD</sequence>
<evidence type="ECO:0000256" key="4">
    <source>
        <dbReference type="ARBA" id="ARBA00022989"/>
    </source>
</evidence>
<evidence type="ECO:0000256" key="3">
    <source>
        <dbReference type="ARBA" id="ARBA00022692"/>
    </source>
</evidence>
<feature type="domain" description="DUF202" evidence="7">
    <location>
        <begin position="20"/>
        <end position="88"/>
    </location>
</feature>
<protein>
    <submittedName>
        <fullName evidence="8">DUF202 domain-containing protein</fullName>
    </submittedName>
</protein>
<dbReference type="PANTHER" id="PTHR34187">
    <property type="entry name" value="FGR18P"/>
    <property type="match status" value="1"/>
</dbReference>
<dbReference type="Proteomes" id="UP001328733">
    <property type="component" value="Unassembled WGS sequence"/>
</dbReference>
<evidence type="ECO:0000256" key="2">
    <source>
        <dbReference type="ARBA" id="ARBA00022475"/>
    </source>
</evidence>
<keyword evidence="5 6" id="KW-0472">Membrane</keyword>